<accession>A0A0D2JME8</accession>
<dbReference type="PANTHER" id="PTHR31280">
    <property type="entry name" value="PROTEIN UNC-13 HOMOLOG"/>
    <property type="match status" value="1"/>
</dbReference>
<dbReference type="AlphaFoldDB" id="A0A0D2JME8"/>
<dbReference type="STRING" id="145388.A0A0D2JME8"/>
<dbReference type="GeneID" id="25740459"/>
<sequence>MALAELLPEHERLLAAGALLREVAAALERALLDGGPSRLFVPADVELLTADLSSLKQLFFADGDGVPWQDVDSALAGVTALLTVMEAPTAALIQRHTAARRAALLAAPSGRAAGGAGLSPLSSPRVGGGGGLLLQQQQQQQQLGPLGAAGSRLATVSNISSILGGVGGGGSSAAAAATALSQYGYPRISGDGGGGAAAQQPSGSRTPPPAPAVPRGTAGHRRTSSAGSAVSVASVSALQGGGQFTAVGPADMGNNDQVLLRVLCHRADHAASKYLKDSVRIPKLRDETIKETVSRITNKIL</sequence>
<dbReference type="EMBL" id="KK101573">
    <property type="protein sequence ID" value="KIZ00378.1"/>
    <property type="molecule type" value="Genomic_DNA"/>
</dbReference>
<dbReference type="OrthoDB" id="2015333at2759"/>
<gene>
    <name evidence="3" type="ORF">MNEG_7583</name>
</gene>
<proteinExistence type="predicted"/>
<feature type="domain" description="MHD2" evidence="2">
    <location>
        <begin position="1"/>
        <end position="96"/>
    </location>
</feature>
<dbReference type="InterPro" id="IPR014772">
    <property type="entry name" value="Munc13_dom-2"/>
</dbReference>
<dbReference type="KEGG" id="mng:MNEG_7583"/>
<keyword evidence="4" id="KW-1185">Reference proteome</keyword>
<organism evidence="3 4">
    <name type="scientific">Monoraphidium neglectum</name>
    <dbReference type="NCBI Taxonomy" id="145388"/>
    <lineage>
        <taxon>Eukaryota</taxon>
        <taxon>Viridiplantae</taxon>
        <taxon>Chlorophyta</taxon>
        <taxon>core chlorophytes</taxon>
        <taxon>Chlorophyceae</taxon>
        <taxon>CS clade</taxon>
        <taxon>Sphaeropleales</taxon>
        <taxon>Selenastraceae</taxon>
        <taxon>Monoraphidium</taxon>
    </lineage>
</organism>
<evidence type="ECO:0000256" key="1">
    <source>
        <dbReference type="SAM" id="MobiDB-lite"/>
    </source>
</evidence>
<evidence type="ECO:0000313" key="4">
    <source>
        <dbReference type="Proteomes" id="UP000054498"/>
    </source>
</evidence>
<reference evidence="3 4" key="1">
    <citation type="journal article" date="2013" name="BMC Genomics">
        <title>Reconstruction of the lipid metabolism for the microalga Monoraphidium neglectum from its genome sequence reveals characteristics suitable for biofuel production.</title>
        <authorList>
            <person name="Bogen C."/>
            <person name="Al-Dilaimi A."/>
            <person name="Albersmeier A."/>
            <person name="Wichmann J."/>
            <person name="Grundmann M."/>
            <person name="Rupp O."/>
            <person name="Lauersen K.J."/>
            <person name="Blifernez-Klassen O."/>
            <person name="Kalinowski J."/>
            <person name="Goesmann A."/>
            <person name="Mussgnug J.H."/>
            <person name="Kruse O."/>
        </authorList>
    </citation>
    <scope>NUCLEOTIDE SEQUENCE [LARGE SCALE GENOMIC DNA]</scope>
    <source>
        <strain evidence="3 4">SAG 48.87</strain>
    </source>
</reference>
<dbReference type="PANTHER" id="PTHR31280:SF2">
    <property type="entry name" value="PROTEIN UNC-13 HOMOLOG"/>
    <property type="match status" value="1"/>
</dbReference>
<dbReference type="InterPro" id="IPR008528">
    <property type="entry name" value="unc-13_homologue"/>
</dbReference>
<dbReference type="PROSITE" id="PS51259">
    <property type="entry name" value="MHD2"/>
    <property type="match status" value="1"/>
</dbReference>
<evidence type="ECO:0000259" key="2">
    <source>
        <dbReference type="PROSITE" id="PS51259"/>
    </source>
</evidence>
<dbReference type="Pfam" id="PF25761">
    <property type="entry name" value="TPR_PATROL1"/>
    <property type="match status" value="2"/>
</dbReference>
<name>A0A0D2JME8_9CHLO</name>
<feature type="region of interest" description="Disordered" evidence="1">
    <location>
        <begin position="191"/>
        <end position="228"/>
    </location>
</feature>
<evidence type="ECO:0000313" key="3">
    <source>
        <dbReference type="EMBL" id="KIZ00378.1"/>
    </source>
</evidence>
<dbReference type="InterPro" id="IPR057984">
    <property type="entry name" value="PATROL1_C"/>
</dbReference>
<dbReference type="Proteomes" id="UP000054498">
    <property type="component" value="Unassembled WGS sequence"/>
</dbReference>
<dbReference type="RefSeq" id="XP_013899397.1">
    <property type="nucleotide sequence ID" value="XM_014043943.1"/>
</dbReference>
<protein>
    <recommendedName>
        <fullName evidence="2">MHD2 domain-containing protein</fullName>
    </recommendedName>
</protein>